<name>A0A9P9J5E8_9HYPO</name>
<feature type="chain" id="PRO_5040411980" description="Secreted protein" evidence="2">
    <location>
        <begin position="19"/>
        <end position="153"/>
    </location>
</feature>
<gene>
    <name evidence="3" type="ORF">B0J13DRAFT_47390</name>
</gene>
<dbReference type="AlphaFoldDB" id="A0A9P9J5E8"/>
<evidence type="ECO:0008006" key="5">
    <source>
        <dbReference type="Google" id="ProtNLM"/>
    </source>
</evidence>
<dbReference type="Proteomes" id="UP000717696">
    <property type="component" value="Unassembled WGS sequence"/>
</dbReference>
<evidence type="ECO:0000256" key="2">
    <source>
        <dbReference type="SAM" id="SignalP"/>
    </source>
</evidence>
<feature type="compositionally biased region" description="Polar residues" evidence="1">
    <location>
        <begin position="69"/>
        <end position="78"/>
    </location>
</feature>
<sequence>MIHLWGCLALTMASIAQTDMEVLTRMSGNLLAAGTFLTWEWPKSSKPSLSPENEDSPTWQCFAHRSRPHTVTTTQSRIRNPTPFLESWRLAAKASSSLFSSPRGQQSRVSSPSQSKATLLADHCPRSLPSSLNKTYNTHPLFLKECTTPGVRG</sequence>
<feature type="region of interest" description="Disordered" evidence="1">
    <location>
        <begin position="46"/>
        <end position="78"/>
    </location>
</feature>
<dbReference type="EMBL" id="JAGMUU010000010">
    <property type="protein sequence ID" value="KAH7144569.1"/>
    <property type="molecule type" value="Genomic_DNA"/>
</dbReference>
<feature type="signal peptide" evidence="2">
    <location>
        <begin position="1"/>
        <end position="18"/>
    </location>
</feature>
<feature type="compositionally biased region" description="Polar residues" evidence="1">
    <location>
        <begin position="46"/>
        <end position="59"/>
    </location>
</feature>
<proteinExistence type="predicted"/>
<evidence type="ECO:0000313" key="4">
    <source>
        <dbReference type="Proteomes" id="UP000717696"/>
    </source>
</evidence>
<comment type="caution">
    <text evidence="3">The sequence shown here is derived from an EMBL/GenBank/DDBJ whole genome shotgun (WGS) entry which is preliminary data.</text>
</comment>
<keyword evidence="2" id="KW-0732">Signal</keyword>
<accession>A0A9P9J5E8</accession>
<protein>
    <recommendedName>
        <fullName evidence="5">Secreted protein</fullName>
    </recommendedName>
</protein>
<feature type="compositionally biased region" description="Polar residues" evidence="1">
    <location>
        <begin position="102"/>
        <end position="117"/>
    </location>
</feature>
<organism evidence="3 4">
    <name type="scientific">Dactylonectria estremocensis</name>
    <dbReference type="NCBI Taxonomy" id="1079267"/>
    <lineage>
        <taxon>Eukaryota</taxon>
        <taxon>Fungi</taxon>
        <taxon>Dikarya</taxon>
        <taxon>Ascomycota</taxon>
        <taxon>Pezizomycotina</taxon>
        <taxon>Sordariomycetes</taxon>
        <taxon>Hypocreomycetidae</taxon>
        <taxon>Hypocreales</taxon>
        <taxon>Nectriaceae</taxon>
        <taxon>Dactylonectria</taxon>
    </lineage>
</organism>
<evidence type="ECO:0000256" key="1">
    <source>
        <dbReference type="SAM" id="MobiDB-lite"/>
    </source>
</evidence>
<keyword evidence="4" id="KW-1185">Reference proteome</keyword>
<feature type="region of interest" description="Disordered" evidence="1">
    <location>
        <begin position="98"/>
        <end position="118"/>
    </location>
</feature>
<reference evidence="3" key="1">
    <citation type="journal article" date="2021" name="Nat. Commun.">
        <title>Genetic determinants of endophytism in the Arabidopsis root mycobiome.</title>
        <authorList>
            <person name="Mesny F."/>
            <person name="Miyauchi S."/>
            <person name="Thiergart T."/>
            <person name="Pickel B."/>
            <person name="Atanasova L."/>
            <person name="Karlsson M."/>
            <person name="Huettel B."/>
            <person name="Barry K.W."/>
            <person name="Haridas S."/>
            <person name="Chen C."/>
            <person name="Bauer D."/>
            <person name="Andreopoulos W."/>
            <person name="Pangilinan J."/>
            <person name="LaButti K."/>
            <person name="Riley R."/>
            <person name="Lipzen A."/>
            <person name="Clum A."/>
            <person name="Drula E."/>
            <person name="Henrissat B."/>
            <person name="Kohler A."/>
            <person name="Grigoriev I.V."/>
            <person name="Martin F.M."/>
            <person name="Hacquard S."/>
        </authorList>
    </citation>
    <scope>NUCLEOTIDE SEQUENCE</scope>
    <source>
        <strain evidence="3">MPI-CAGE-AT-0021</strain>
    </source>
</reference>
<evidence type="ECO:0000313" key="3">
    <source>
        <dbReference type="EMBL" id="KAH7144569.1"/>
    </source>
</evidence>